<evidence type="ECO:0008006" key="4">
    <source>
        <dbReference type="Google" id="ProtNLM"/>
    </source>
</evidence>
<name>A0A9X0DIK6_9HELO</name>
<dbReference type="Proteomes" id="UP001152300">
    <property type="component" value="Unassembled WGS sequence"/>
</dbReference>
<dbReference type="OrthoDB" id="3546032at2759"/>
<feature type="region of interest" description="Disordered" evidence="1">
    <location>
        <begin position="1"/>
        <end position="20"/>
    </location>
</feature>
<gene>
    <name evidence="2" type="ORF">OCU04_006610</name>
</gene>
<evidence type="ECO:0000313" key="2">
    <source>
        <dbReference type="EMBL" id="KAJ8064264.1"/>
    </source>
</evidence>
<dbReference type="EMBL" id="JAPEIS010000007">
    <property type="protein sequence ID" value="KAJ8064264.1"/>
    <property type="molecule type" value="Genomic_DNA"/>
</dbReference>
<accession>A0A9X0DIK6</accession>
<comment type="caution">
    <text evidence="2">The sequence shown here is derived from an EMBL/GenBank/DDBJ whole genome shotgun (WGS) entry which is preliminary data.</text>
</comment>
<protein>
    <recommendedName>
        <fullName evidence="4">Zn(2)-C6 fungal-type domain-containing protein</fullName>
    </recommendedName>
</protein>
<feature type="compositionally biased region" description="Polar residues" evidence="1">
    <location>
        <begin position="1"/>
        <end position="15"/>
    </location>
</feature>
<dbReference type="AlphaFoldDB" id="A0A9X0DIK6"/>
<evidence type="ECO:0000313" key="3">
    <source>
        <dbReference type="Proteomes" id="UP001152300"/>
    </source>
</evidence>
<keyword evidence="3" id="KW-1185">Reference proteome</keyword>
<evidence type="ECO:0000256" key="1">
    <source>
        <dbReference type="SAM" id="MobiDB-lite"/>
    </source>
</evidence>
<sequence length="322" mass="36284">MKSSSRIPSQTTDRPSNPIHRLSEVVPRFQSLNVSSAVNQAKTEDRRGQLLEQLIKQKYAGEVAEDNISFIRDSFTSFNDRIKELHKGSGVPIAPKKWGKDLVVENDTNYEMDDEVEVEVDDKDGDYNSDGGTLPCGLTAEEEEEDEEHWRKTVTALPQHTTITNYYVEMGYQITPTPREEEFEQQSPQLPVGGNSVQHKPKAKKWEPCIPMNKKRATSSPTNTDPQFNNAPLYNTEPFPNSEIIRSTSVPEASSPFSSLEPPPKRAKTASSPLSGPRFGPKPAPRCTSCMKMRKLCDRKSPCGRCSGMREFKECVPYWRDV</sequence>
<feature type="compositionally biased region" description="Polar residues" evidence="1">
    <location>
        <begin position="218"/>
        <end position="233"/>
    </location>
</feature>
<reference evidence="2" key="1">
    <citation type="submission" date="2022-11" db="EMBL/GenBank/DDBJ databases">
        <title>Genome Resource of Sclerotinia nivalis Strain SnTB1, a Plant Pathogen Isolated from American Ginseng.</title>
        <authorList>
            <person name="Fan S."/>
        </authorList>
    </citation>
    <scope>NUCLEOTIDE SEQUENCE</scope>
    <source>
        <strain evidence="2">SnTB1</strain>
    </source>
</reference>
<feature type="compositionally biased region" description="Polar residues" evidence="1">
    <location>
        <begin position="244"/>
        <end position="258"/>
    </location>
</feature>
<proteinExistence type="predicted"/>
<feature type="region of interest" description="Disordered" evidence="1">
    <location>
        <begin position="213"/>
        <end position="286"/>
    </location>
</feature>
<organism evidence="2 3">
    <name type="scientific">Sclerotinia nivalis</name>
    <dbReference type="NCBI Taxonomy" id="352851"/>
    <lineage>
        <taxon>Eukaryota</taxon>
        <taxon>Fungi</taxon>
        <taxon>Dikarya</taxon>
        <taxon>Ascomycota</taxon>
        <taxon>Pezizomycotina</taxon>
        <taxon>Leotiomycetes</taxon>
        <taxon>Helotiales</taxon>
        <taxon>Sclerotiniaceae</taxon>
        <taxon>Sclerotinia</taxon>
    </lineage>
</organism>